<dbReference type="AlphaFoldDB" id="A0A9X2KWP8"/>
<protein>
    <submittedName>
        <fullName evidence="1">Uncharacterized protein</fullName>
    </submittedName>
</protein>
<comment type="caution">
    <text evidence="1">The sequence shown here is derived from an EMBL/GenBank/DDBJ whole genome shotgun (WGS) entry which is preliminary data.</text>
</comment>
<reference evidence="1" key="1">
    <citation type="submission" date="2022-05" db="EMBL/GenBank/DDBJ databases">
        <authorList>
            <person name="Sun H.-N."/>
        </authorList>
    </citation>
    <scope>NUCLEOTIDE SEQUENCE</scope>
    <source>
        <strain evidence="1">HB14</strain>
    </source>
</reference>
<gene>
    <name evidence="1" type="ORF">M6D89_08160</name>
</gene>
<proteinExistence type="predicted"/>
<sequence length="171" mass="19125">MQSLEPKDQMQALGLALHDDVVEALIRDEYQELARTIFMRATQDNCGLSLSGMSQVLVEQAISAEVKQLGDVLREAVGSKLEGSDFLNTAYYCRSTNPIACEQWEQALEAAVEGDCKRFVFCVEELQQILEKQPVGEQLNLSVDQILSVYDTCVVGFSERVLWRTEESLIG</sequence>
<dbReference type="RefSeq" id="WP_253967518.1">
    <property type="nucleotide sequence ID" value="NZ_JAMFTH010000001.1"/>
</dbReference>
<organism evidence="1 2">
    <name type="scientific">Gilvimarinus xylanilyticus</name>
    <dbReference type="NCBI Taxonomy" id="2944139"/>
    <lineage>
        <taxon>Bacteria</taxon>
        <taxon>Pseudomonadati</taxon>
        <taxon>Pseudomonadota</taxon>
        <taxon>Gammaproteobacteria</taxon>
        <taxon>Cellvibrionales</taxon>
        <taxon>Cellvibrionaceae</taxon>
        <taxon>Gilvimarinus</taxon>
    </lineage>
</organism>
<evidence type="ECO:0000313" key="1">
    <source>
        <dbReference type="EMBL" id="MCP8899265.1"/>
    </source>
</evidence>
<dbReference type="EMBL" id="JAMFTH010000001">
    <property type="protein sequence ID" value="MCP8899265.1"/>
    <property type="molecule type" value="Genomic_DNA"/>
</dbReference>
<accession>A0A9X2KWP8</accession>
<name>A0A9X2KWP8_9GAMM</name>
<dbReference type="Proteomes" id="UP001139319">
    <property type="component" value="Unassembled WGS sequence"/>
</dbReference>
<evidence type="ECO:0000313" key="2">
    <source>
        <dbReference type="Proteomes" id="UP001139319"/>
    </source>
</evidence>
<reference evidence="1" key="2">
    <citation type="submission" date="2023-01" db="EMBL/GenBank/DDBJ databases">
        <title>Gilvimarinus xylanilyticus HB14 isolated from Caulerpa lentillifera aquaculture base in Hainan, China.</title>
        <authorList>
            <person name="Zhang Y.-J."/>
        </authorList>
    </citation>
    <scope>NUCLEOTIDE SEQUENCE</scope>
    <source>
        <strain evidence="1">HB14</strain>
    </source>
</reference>
<keyword evidence="2" id="KW-1185">Reference proteome</keyword>